<dbReference type="InParanoid" id="A0A177CVH1"/>
<dbReference type="EMBL" id="KV441549">
    <property type="protein sequence ID" value="OAG10860.1"/>
    <property type="molecule type" value="Genomic_DNA"/>
</dbReference>
<reference evidence="1 2" key="1">
    <citation type="submission" date="2016-05" db="EMBL/GenBank/DDBJ databases">
        <title>Comparative analysis of secretome profiles of manganese(II)-oxidizing ascomycete fungi.</title>
        <authorList>
            <consortium name="DOE Joint Genome Institute"/>
            <person name="Zeiner C.A."/>
            <person name="Purvine S.O."/>
            <person name="Zink E.M."/>
            <person name="Wu S."/>
            <person name="Pasa-Tolic L."/>
            <person name="Chaput D.L."/>
            <person name="Haridas S."/>
            <person name="Grigoriev I.V."/>
            <person name="Santelli C.M."/>
            <person name="Hansel C.M."/>
        </authorList>
    </citation>
    <scope>NUCLEOTIDE SEQUENCE [LARGE SCALE GENOMIC DNA]</scope>
    <source>
        <strain evidence="1 2">AP3s5-JAC2a</strain>
    </source>
</reference>
<proteinExistence type="predicted"/>
<dbReference type="Proteomes" id="UP000077069">
    <property type="component" value="Unassembled WGS sequence"/>
</dbReference>
<evidence type="ECO:0000313" key="2">
    <source>
        <dbReference type="Proteomes" id="UP000077069"/>
    </source>
</evidence>
<dbReference type="GeneID" id="28761295"/>
<evidence type="ECO:0000313" key="1">
    <source>
        <dbReference type="EMBL" id="OAG10860.1"/>
    </source>
</evidence>
<organism evidence="1 2">
    <name type="scientific">Paraphaeosphaeria sporulosa</name>
    <dbReference type="NCBI Taxonomy" id="1460663"/>
    <lineage>
        <taxon>Eukaryota</taxon>
        <taxon>Fungi</taxon>
        <taxon>Dikarya</taxon>
        <taxon>Ascomycota</taxon>
        <taxon>Pezizomycotina</taxon>
        <taxon>Dothideomycetes</taxon>
        <taxon>Pleosporomycetidae</taxon>
        <taxon>Pleosporales</taxon>
        <taxon>Massarineae</taxon>
        <taxon>Didymosphaeriaceae</taxon>
        <taxon>Paraphaeosphaeria</taxon>
    </lineage>
</organism>
<name>A0A177CVH1_9PLEO</name>
<sequence length="155" mass="17863">MMSNHSHLLIQIQLDFISLTIRLRHHTRMISPPNKTLPYYCVRILKWGRINVPIEWGNTLDSQRTRQLWAHSSQAVKRAFLRSIVVLSKHRKLWVISNGRGGHDTRGDVAGYSVRGRDVGGETCKMNAYNHIVGLPQLIFPMCTFRPRSSTTSHY</sequence>
<dbReference type="AlphaFoldDB" id="A0A177CVH1"/>
<accession>A0A177CVH1</accession>
<protein>
    <submittedName>
        <fullName evidence="1">Uncharacterized protein</fullName>
    </submittedName>
</protein>
<gene>
    <name evidence="1" type="ORF">CC84DRAFT_1161696</name>
</gene>
<dbReference type="RefSeq" id="XP_018041225.1">
    <property type="nucleotide sequence ID" value="XM_018177809.1"/>
</dbReference>
<keyword evidence="2" id="KW-1185">Reference proteome</keyword>